<evidence type="ECO:0008006" key="4">
    <source>
        <dbReference type="Google" id="ProtNLM"/>
    </source>
</evidence>
<dbReference type="RefSeq" id="WP_086891702.1">
    <property type="nucleotide sequence ID" value="NZ_CP021252.1"/>
</dbReference>
<dbReference type="AlphaFoldDB" id="A0A2Z2IZI0"/>
<feature type="signal peptide" evidence="1">
    <location>
        <begin position="1"/>
        <end position="26"/>
    </location>
</feature>
<protein>
    <recommendedName>
        <fullName evidence="4">Secreted protein</fullName>
    </recommendedName>
</protein>
<keyword evidence="1" id="KW-0732">Signal</keyword>
<sequence>MNIRRIAAAALATITLGAATPAAAQAQNPLGDINSLAAQLISGADCGTVRTTLTLIDQNTAGVLLDGNTTRNQLAHNLQNLGGERKAQISPLTIAAVKYSGLTADRALACGIVKQDTLLTGGTGLSSQISDYLPMLSSTLNLPKP</sequence>
<dbReference type="EMBL" id="CP021252">
    <property type="protein sequence ID" value="ART21633.1"/>
    <property type="molecule type" value="Genomic_DNA"/>
</dbReference>
<dbReference type="Pfam" id="PF11565">
    <property type="entry name" value="PorB"/>
    <property type="match status" value="1"/>
</dbReference>
<gene>
    <name evidence="2" type="ORF">CBE89_09045</name>
</gene>
<accession>A0A2Z2IZI0</accession>
<dbReference type="InterPro" id="IPR021114">
    <property type="entry name" value="Porin_PorB/PorC"/>
</dbReference>
<name>A0A2Z2IZI0_CORST</name>
<reference evidence="2 3" key="1">
    <citation type="submission" date="2017-05" db="EMBL/GenBank/DDBJ databases">
        <title>Complete genome sequence of Corynebacterium striatum KC-Na-1 isolated from Neophocaena asiaeorientalis in Korea.</title>
        <authorList>
            <person name="Kim J.H."/>
            <person name="Lee K."/>
        </authorList>
    </citation>
    <scope>NUCLEOTIDE SEQUENCE [LARGE SCALE GENOMIC DNA]</scope>
    <source>
        <strain evidence="2 3">KC-Na-01</strain>
    </source>
</reference>
<feature type="chain" id="PRO_5016351293" description="Secreted protein" evidence="1">
    <location>
        <begin position="27"/>
        <end position="145"/>
    </location>
</feature>
<evidence type="ECO:0000256" key="1">
    <source>
        <dbReference type="SAM" id="SignalP"/>
    </source>
</evidence>
<dbReference type="Proteomes" id="UP000250197">
    <property type="component" value="Chromosome"/>
</dbReference>
<evidence type="ECO:0000313" key="3">
    <source>
        <dbReference type="Proteomes" id="UP000250197"/>
    </source>
</evidence>
<organism evidence="2 3">
    <name type="scientific">Corynebacterium striatum</name>
    <dbReference type="NCBI Taxonomy" id="43770"/>
    <lineage>
        <taxon>Bacteria</taxon>
        <taxon>Bacillati</taxon>
        <taxon>Actinomycetota</taxon>
        <taxon>Actinomycetes</taxon>
        <taxon>Mycobacteriales</taxon>
        <taxon>Corynebacteriaceae</taxon>
        <taxon>Corynebacterium</taxon>
    </lineage>
</organism>
<evidence type="ECO:0000313" key="2">
    <source>
        <dbReference type="EMBL" id="ART21633.1"/>
    </source>
</evidence>
<dbReference type="KEGG" id="cstr:CBE89_09045"/>
<proteinExistence type="predicted"/>